<gene>
    <name evidence="1" type="ORF">SAOR_04905</name>
</gene>
<dbReference type="EMBL" id="AYKH01000007">
    <property type="protein sequence ID" value="ROO28905.1"/>
    <property type="molecule type" value="Genomic_DNA"/>
</dbReference>
<sequence>MTDWQLQQLTHGTDEGRFHTHSYYDINVFDSTSRYVAAHCVTFAERQPTADDSVEVGVIDLDDDARWIPVGTSYAWSWQQGPMAQWVPGRTTLIWNDRDDDTFVTRVHDLASGTTRTLGRPSYAVDPNGRFTLSLNMARLQAVRPGYGYAGGRGARLSQRAPRGDGVWRQSLDDGGDTLVLSVRRAVRFLMSRIGWRAYLRHTRSRYRYWFNHVKLSPDGRRFTVKLRFRTRGGGWNDRMGVSLTCNVDGSDLRLLASATSHVIWLDNRSLYFWQRDGFYLYADEAPEGRRIRQIAPEALGANAHVRYFPGSTRRFVFDTPYAEEIDLCVYDETDASARRIARFGNHRPSRGPFRCDLHPCPSPDGRRIVVTSLDDGGRQLYLLHGSD</sequence>
<evidence type="ECO:0000313" key="1">
    <source>
        <dbReference type="EMBL" id="ROO28905.1"/>
    </source>
</evidence>
<dbReference type="SUPFAM" id="SSF82171">
    <property type="entry name" value="DPP6 N-terminal domain-like"/>
    <property type="match status" value="1"/>
</dbReference>
<dbReference type="AlphaFoldDB" id="A0A423PTH2"/>
<keyword evidence="2" id="KW-1185">Reference proteome</keyword>
<proteinExistence type="predicted"/>
<dbReference type="Proteomes" id="UP000283993">
    <property type="component" value="Unassembled WGS sequence"/>
</dbReference>
<organism evidence="1 2">
    <name type="scientific">Salinisphaera orenii MK-B5</name>
    <dbReference type="NCBI Taxonomy" id="856730"/>
    <lineage>
        <taxon>Bacteria</taxon>
        <taxon>Pseudomonadati</taxon>
        <taxon>Pseudomonadota</taxon>
        <taxon>Gammaproteobacteria</taxon>
        <taxon>Salinisphaerales</taxon>
        <taxon>Salinisphaeraceae</taxon>
        <taxon>Salinisphaera</taxon>
    </lineage>
</organism>
<evidence type="ECO:0000313" key="2">
    <source>
        <dbReference type="Proteomes" id="UP000283993"/>
    </source>
</evidence>
<accession>A0A423PTH2</accession>
<comment type="caution">
    <text evidence="1">The sequence shown here is derived from an EMBL/GenBank/DDBJ whole genome shotgun (WGS) entry which is preliminary data.</text>
</comment>
<dbReference type="RefSeq" id="WP_123630457.1">
    <property type="nucleotide sequence ID" value="NZ_AYKH01000007.1"/>
</dbReference>
<name>A0A423PTH2_9GAMM</name>
<protein>
    <submittedName>
        <fullName evidence="1">Uncharacterized protein</fullName>
    </submittedName>
</protein>
<reference evidence="1 2" key="1">
    <citation type="submission" date="2013-10" db="EMBL/GenBank/DDBJ databases">
        <title>Salinisphaera orenii MK-B5 Genome Sequencing.</title>
        <authorList>
            <person name="Lai Q."/>
            <person name="Li C."/>
            <person name="Shao Z."/>
        </authorList>
    </citation>
    <scope>NUCLEOTIDE SEQUENCE [LARGE SCALE GENOMIC DNA]</scope>
    <source>
        <strain evidence="1 2">MK-B5</strain>
    </source>
</reference>
<dbReference type="InterPro" id="IPR015943">
    <property type="entry name" value="WD40/YVTN_repeat-like_dom_sf"/>
</dbReference>
<dbReference type="Gene3D" id="2.130.10.10">
    <property type="entry name" value="YVTN repeat-like/Quinoprotein amine dehydrogenase"/>
    <property type="match status" value="1"/>
</dbReference>